<sequence length="303" mass="34113">MGTLATCALCGRDEETSFHALLVCPNAARLWDSMQSVWPLPSRMDITCTGTEWLLHMLVEAQESIRSRIIMVLWRIWYLRNEIIHGKPIPPLDISCSFLSSYYNSYKNIFLSVEEILKGKTPVMECAPPLASSAIQPARPWPAPASNVVALCVDGSYNPLDGSAGSGMILRDDIWTVIFASYRKLFHCNEALDAELQAMKEGLQLATAHSPFPVVLQSDCAVALKMITIDSFDRSAYGHLVSEIRRFLFDREVFPLKVSREQNRVAHCLANFSRDVEIVLLVGWIDRLHASPCWLLKIVILYL</sequence>
<evidence type="ECO:0000313" key="2">
    <source>
        <dbReference type="EnsemblPlants" id="HORVU.MOREX.r3.2HG0181960.1.CDS1"/>
    </source>
</evidence>
<organism evidence="2 3">
    <name type="scientific">Hordeum vulgare subsp. vulgare</name>
    <name type="common">Domesticated barley</name>
    <dbReference type="NCBI Taxonomy" id="112509"/>
    <lineage>
        <taxon>Eukaryota</taxon>
        <taxon>Viridiplantae</taxon>
        <taxon>Streptophyta</taxon>
        <taxon>Embryophyta</taxon>
        <taxon>Tracheophyta</taxon>
        <taxon>Spermatophyta</taxon>
        <taxon>Magnoliopsida</taxon>
        <taxon>Liliopsida</taxon>
        <taxon>Poales</taxon>
        <taxon>Poaceae</taxon>
        <taxon>BOP clade</taxon>
        <taxon>Pooideae</taxon>
        <taxon>Triticodae</taxon>
        <taxon>Triticeae</taxon>
        <taxon>Hordeinae</taxon>
        <taxon>Hordeum</taxon>
    </lineage>
</organism>
<name>A0A8I7B3H0_HORVV</name>
<evidence type="ECO:0000313" key="3">
    <source>
        <dbReference type="Proteomes" id="UP000011116"/>
    </source>
</evidence>
<dbReference type="Pfam" id="PF13456">
    <property type="entry name" value="RVT_3"/>
    <property type="match status" value="1"/>
</dbReference>
<keyword evidence="3" id="KW-1185">Reference proteome</keyword>
<evidence type="ECO:0000259" key="1">
    <source>
        <dbReference type="Pfam" id="PF13456"/>
    </source>
</evidence>
<reference evidence="2" key="3">
    <citation type="submission" date="2022-01" db="UniProtKB">
        <authorList>
            <consortium name="EnsemblPlants"/>
        </authorList>
    </citation>
    <scope>IDENTIFICATION</scope>
    <source>
        <strain evidence="2">subsp. vulgare</strain>
    </source>
</reference>
<dbReference type="Proteomes" id="UP000011116">
    <property type="component" value="Chromosome 2H"/>
</dbReference>
<dbReference type="InterPro" id="IPR002156">
    <property type="entry name" value="RNaseH_domain"/>
</dbReference>
<dbReference type="InterPro" id="IPR044730">
    <property type="entry name" value="RNase_H-like_dom_plant"/>
</dbReference>
<dbReference type="InterPro" id="IPR036397">
    <property type="entry name" value="RNaseH_sf"/>
</dbReference>
<proteinExistence type="predicted"/>
<accession>A0A8I7B3H0</accession>
<dbReference type="SMR" id="A0A8I7B3H0"/>
<dbReference type="InterPro" id="IPR052929">
    <property type="entry name" value="RNase_H-like_EbsB-rel"/>
</dbReference>
<reference evidence="3" key="1">
    <citation type="journal article" date="2012" name="Nature">
        <title>A physical, genetic and functional sequence assembly of the barley genome.</title>
        <authorList>
            <consortium name="The International Barley Genome Sequencing Consortium"/>
            <person name="Mayer K.F."/>
            <person name="Waugh R."/>
            <person name="Brown J.W."/>
            <person name="Schulman A."/>
            <person name="Langridge P."/>
            <person name="Platzer M."/>
            <person name="Fincher G.B."/>
            <person name="Muehlbauer G.J."/>
            <person name="Sato K."/>
            <person name="Close T.J."/>
            <person name="Wise R.P."/>
            <person name="Stein N."/>
        </authorList>
    </citation>
    <scope>NUCLEOTIDE SEQUENCE [LARGE SCALE GENOMIC DNA]</scope>
    <source>
        <strain evidence="3">cv. Morex</strain>
    </source>
</reference>
<dbReference type="Gramene" id="HORVU.MOREX.r3.2HG0181960.1">
    <property type="protein sequence ID" value="HORVU.MOREX.r3.2HG0181960.1.CDS1"/>
    <property type="gene ID" value="HORVU.MOREX.r3.2HG0181960"/>
</dbReference>
<dbReference type="Gene3D" id="3.30.420.10">
    <property type="entry name" value="Ribonuclease H-like superfamily/Ribonuclease H"/>
    <property type="match status" value="1"/>
</dbReference>
<dbReference type="PANTHER" id="PTHR47074:SF73">
    <property type="entry name" value="OS04G0448401 PROTEIN"/>
    <property type="match status" value="1"/>
</dbReference>
<dbReference type="PANTHER" id="PTHR47074">
    <property type="entry name" value="BNAC02G40300D PROTEIN"/>
    <property type="match status" value="1"/>
</dbReference>
<dbReference type="SUPFAM" id="SSF53098">
    <property type="entry name" value="Ribonuclease H-like"/>
    <property type="match status" value="1"/>
</dbReference>
<dbReference type="AlphaFoldDB" id="A0A8I7B3H0"/>
<reference evidence="2" key="2">
    <citation type="submission" date="2020-10" db="EMBL/GenBank/DDBJ databases">
        <authorList>
            <person name="Scholz U."/>
            <person name="Mascher M."/>
            <person name="Fiebig A."/>
        </authorList>
    </citation>
    <scope>NUCLEOTIDE SEQUENCE [LARGE SCALE GENOMIC DNA]</scope>
    <source>
        <strain evidence="2">cv. Morex</strain>
    </source>
</reference>
<dbReference type="GO" id="GO:0004523">
    <property type="term" value="F:RNA-DNA hybrid ribonuclease activity"/>
    <property type="evidence" value="ECO:0007669"/>
    <property type="project" value="InterPro"/>
</dbReference>
<dbReference type="InterPro" id="IPR012337">
    <property type="entry name" value="RNaseH-like_sf"/>
</dbReference>
<dbReference type="CDD" id="cd06222">
    <property type="entry name" value="RNase_H_like"/>
    <property type="match status" value="1"/>
</dbReference>
<protein>
    <recommendedName>
        <fullName evidence="1">RNase H type-1 domain-containing protein</fullName>
    </recommendedName>
</protein>
<dbReference type="GO" id="GO:0003676">
    <property type="term" value="F:nucleic acid binding"/>
    <property type="evidence" value="ECO:0007669"/>
    <property type="project" value="InterPro"/>
</dbReference>
<feature type="domain" description="RNase H type-1" evidence="1">
    <location>
        <begin position="153"/>
        <end position="272"/>
    </location>
</feature>
<dbReference type="EnsemblPlants" id="HORVU.MOREX.r3.2HG0181960.1">
    <property type="protein sequence ID" value="HORVU.MOREX.r3.2HG0181960.1.CDS1"/>
    <property type="gene ID" value="HORVU.MOREX.r3.2HG0181960"/>
</dbReference>